<dbReference type="InterPro" id="IPR002885">
    <property type="entry name" value="PPR_rpt"/>
</dbReference>
<sequence length="139" mass="15470">MPRPARATPKSHALSTAAAHHPFAETLHRPTAIPDPEDVLAFAARMLHSGDMRPDVITFTVALVRQLHVLASRAGQAADMFVCNALVTAYFRGGLLDAARKVFDGMQVTCIITYKFTLYHVAAKILKYLKVIKFWFEFV</sequence>
<organism evidence="4 5">
    <name type="scientific">Panicum virgatum</name>
    <name type="common">Blackwell switchgrass</name>
    <dbReference type="NCBI Taxonomy" id="38727"/>
    <lineage>
        <taxon>Eukaryota</taxon>
        <taxon>Viridiplantae</taxon>
        <taxon>Streptophyta</taxon>
        <taxon>Embryophyta</taxon>
        <taxon>Tracheophyta</taxon>
        <taxon>Spermatophyta</taxon>
        <taxon>Magnoliopsida</taxon>
        <taxon>Liliopsida</taxon>
        <taxon>Poales</taxon>
        <taxon>Poaceae</taxon>
        <taxon>PACMAD clade</taxon>
        <taxon>Panicoideae</taxon>
        <taxon>Panicodae</taxon>
        <taxon>Paniceae</taxon>
        <taxon>Panicinae</taxon>
        <taxon>Panicum</taxon>
        <taxon>Panicum sect. Hiantes</taxon>
    </lineage>
</organism>
<comment type="caution">
    <text evidence="4">The sequence shown here is derived from an EMBL/GenBank/DDBJ whole genome shotgun (WGS) entry which is preliminary data.</text>
</comment>
<dbReference type="PROSITE" id="PS51375">
    <property type="entry name" value="PPR"/>
    <property type="match status" value="1"/>
</dbReference>
<accession>A0A8T0SN91</accession>
<gene>
    <name evidence="4" type="ORF">PVAP13_5KG305828</name>
</gene>
<dbReference type="Proteomes" id="UP000823388">
    <property type="component" value="Chromosome 5K"/>
</dbReference>
<evidence type="ECO:0000313" key="4">
    <source>
        <dbReference type="EMBL" id="KAG2597866.1"/>
    </source>
</evidence>
<keyword evidence="1" id="KW-0677">Repeat</keyword>
<dbReference type="InterPro" id="IPR011990">
    <property type="entry name" value="TPR-like_helical_dom_sf"/>
</dbReference>
<dbReference type="EMBL" id="CM029045">
    <property type="protein sequence ID" value="KAG2597866.1"/>
    <property type="molecule type" value="Genomic_DNA"/>
</dbReference>
<evidence type="ECO:0008006" key="6">
    <source>
        <dbReference type="Google" id="ProtNLM"/>
    </source>
</evidence>
<keyword evidence="2" id="KW-0809">Transit peptide</keyword>
<feature type="repeat" description="PPR" evidence="3">
    <location>
        <begin position="79"/>
        <end position="113"/>
    </location>
</feature>
<keyword evidence="5" id="KW-1185">Reference proteome</keyword>
<dbReference type="Gene3D" id="1.25.40.10">
    <property type="entry name" value="Tetratricopeptide repeat domain"/>
    <property type="match status" value="1"/>
</dbReference>
<proteinExistence type="predicted"/>
<reference evidence="4" key="1">
    <citation type="submission" date="2020-05" db="EMBL/GenBank/DDBJ databases">
        <title>WGS assembly of Panicum virgatum.</title>
        <authorList>
            <person name="Lovell J.T."/>
            <person name="Jenkins J."/>
            <person name="Shu S."/>
            <person name="Juenger T.E."/>
            <person name="Schmutz J."/>
        </authorList>
    </citation>
    <scope>NUCLEOTIDE SEQUENCE</scope>
    <source>
        <strain evidence="4">AP13</strain>
    </source>
</reference>
<evidence type="ECO:0000313" key="5">
    <source>
        <dbReference type="Proteomes" id="UP000823388"/>
    </source>
</evidence>
<dbReference type="AlphaFoldDB" id="A0A8T0SN91"/>
<evidence type="ECO:0000256" key="2">
    <source>
        <dbReference type="ARBA" id="ARBA00022946"/>
    </source>
</evidence>
<evidence type="ECO:0000256" key="1">
    <source>
        <dbReference type="ARBA" id="ARBA00022737"/>
    </source>
</evidence>
<dbReference type="NCBIfam" id="TIGR00756">
    <property type="entry name" value="PPR"/>
    <property type="match status" value="1"/>
</dbReference>
<protein>
    <recommendedName>
        <fullName evidence="6">Pentatricopeptide repeat-containing protein</fullName>
    </recommendedName>
</protein>
<name>A0A8T0SN91_PANVG</name>
<evidence type="ECO:0000256" key="3">
    <source>
        <dbReference type="PROSITE-ProRule" id="PRU00708"/>
    </source>
</evidence>